<gene>
    <name evidence="3" type="ORF">LODBEIA_P55540</name>
</gene>
<feature type="compositionally biased region" description="Polar residues" evidence="2">
    <location>
        <begin position="171"/>
        <end position="180"/>
    </location>
</feature>
<dbReference type="PANTHER" id="PTHR32470">
    <property type="entry name" value="ADH DEHYDROGENASE [UBIQUINONE] 1 ALPHA SUBCOMPLEX ASSEMBLY FACTOR 2"/>
    <property type="match status" value="1"/>
</dbReference>
<evidence type="ECO:0000256" key="2">
    <source>
        <dbReference type="SAM" id="MobiDB-lite"/>
    </source>
</evidence>
<reference evidence="3 4" key="1">
    <citation type="submission" date="2024-03" db="EMBL/GenBank/DDBJ databases">
        <authorList>
            <person name="Brejova B."/>
        </authorList>
    </citation>
    <scope>NUCLEOTIDE SEQUENCE [LARGE SCALE GENOMIC DNA]</scope>
    <source>
        <strain evidence="3 4">CBS 14171</strain>
    </source>
</reference>
<dbReference type="RefSeq" id="XP_066832492.1">
    <property type="nucleotide sequence ID" value="XM_066975899.1"/>
</dbReference>
<comment type="similarity">
    <text evidence="1">Belongs to the complex I NDUFA12 subunit family.</text>
</comment>
<name>A0ABP0ZVG9_9ASCO</name>
<evidence type="ECO:0000313" key="3">
    <source>
        <dbReference type="EMBL" id="CAK9441686.1"/>
    </source>
</evidence>
<dbReference type="GeneID" id="92210750"/>
<dbReference type="Proteomes" id="UP001497383">
    <property type="component" value="Chromosome 7"/>
</dbReference>
<dbReference type="Pfam" id="PF05071">
    <property type="entry name" value="NDUFA12"/>
    <property type="match status" value="1"/>
</dbReference>
<organism evidence="3 4">
    <name type="scientific">Lodderomyces beijingensis</name>
    <dbReference type="NCBI Taxonomy" id="1775926"/>
    <lineage>
        <taxon>Eukaryota</taxon>
        <taxon>Fungi</taxon>
        <taxon>Dikarya</taxon>
        <taxon>Ascomycota</taxon>
        <taxon>Saccharomycotina</taxon>
        <taxon>Pichiomycetes</taxon>
        <taxon>Debaryomycetaceae</taxon>
        <taxon>Candida/Lodderomyces clade</taxon>
        <taxon>Lodderomyces</taxon>
    </lineage>
</organism>
<dbReference type="InterPro" id="IPR007763">
    <property type="entry name" value="NDUFA12"/>
</dbReference>
<dbReference type="EMBL" id="OZ022411">
    <property type="protein sequence ID" value="CAK9441686.1"/>
    <property type="molecule type" value="Genomic_DNA"/>
</dbReference>
<accession>A0ABP0ZVG9</accession>
<dbReference type="PANTHER" id="PTHR32470:SF2">
    <property type="entry name" value="NADH DEHYDROGENASE [UBIQUINONE] 1 ALPHA SUBCOMPLEX ASSEMBLY FACTOR 2"/>
    <property type="match status" value="1"/>
</dbReference>
<evidence type="ECO:0000313" key="4">
    <source>
        <dbReference type="Proteomes" id="UP001497383"/>
    </source>
</evidence>
<dbReference type="InterPro" id="IPR052618">
    <property type="entry name" value="ComplexI_NDUFA12"/>
</dbReference>
<sequence>MDIIRQKYSPLRIKIHQFQSLKYIPGRRKFFVGYDLHGNTYWEFAIEKITPATKLRRKMEPWKPQLFEVDYFKTVPPQWLQWLRRTRDHVPTLAELIEDERRRERMKVLSLVADDKWRSEKARLEVEEREKLQRELDRVSGEAQGVDTGKLPKVESDDPWRLADESRDQDPIQSTTIKPR</sequence>
<proteinExistence type="inferred from homology"/>
<feature type="compositionally biased region" description="Basic and acidic residues" evidence="2">
    <location>
        <begin position="150"/>
        <end position="170"/>
    </location>
</feature>
<feature type="region of interest" description="Disordered" evidence="2">
    <location>
        <begin position="134"/>
        <end position="180"/>
    </location>
</feature>
<evidence type="ECO:0008006" key="5">
    <source>
        <dbReference type="Google" id="ProtNLM"/>
    </source>
</evidence>
<keyword evidence="4" id="KW-1185">Reference proteome</keyword>
<protein>
    <recommendedName>
        <fullName evidence="5">NADH dehydrogenase [ubiquinone] 1 alpha subcomplex subunit</fullName>
    </recommendedName>
</protein>
<evidence type="ECO:0000256" key="1">
    <source>
        <dbReference type="ARBA" id="ARBA00007355"/>
    </source>
</evidence>